<feature type="compositionally biased region" description="Polar residues" evidence="1">
    <location>
        <begin position="123"/>
        <end position="143"/>
    </location>
</feature>
<feature type="compositionally biased region" description="Polar residues" evidence="1">
    <location>
        <begin position="95"/>
        <end position="108"/>
    </location>
</feature>
<gene>
    <name evidence="3" type="ORF">CC86DRAFT_413918</name>
</gene>
<accession>A0A6A6ZCH6</accession>
<evidence type="ECO:0000256" key="1">
    <source>
        <dbReference type="SAM" id="MobiDB-lite"/>
    </source>
</evidence>
<feature type="compositionally biased region" description="Polar residues" evidence="1">
    <location>
        <begin position="71"/>
        <end position="81"/>
    </location>
</feature>
<name>A0A6A6ZCH6_9PLEO</name>
<dbReference type="Proteomes" id="UP000799424">
    <property type="component" value="Unassembled WGS sequence"/>
</dbReference>
<protein>
    <submittedName>
        <fullName evidence="3">Uncharacterized protein</fullName>
    </submittedName>
</protein>
<dbReference type="OrthoDB" id="3796998at2759"/>
<organism evidence="3 4">
    <name type="scientific">Ophiobolus disseminans</name>
    <dbReference type="NCBI Taxonomy" id="1469910"/>
    <lineage>
        <taxon>Eukaryota</taxon>
        <taxon>Fungi</taxon>
        <taxon>Dikarya</taxon>
        <taxon>Ascomycota</taxon>
        <taxon>Pezizomycotina</taxon>
        <taxon>Dothideomycetes</taxon>
        <taxon>Pleosporomycetidae</taxon>
        <taxon>Pleosporales</taxon>
        <taxon>Pleosporineae</taxon>
        <taxon>Phaeosphaeriaceae</taxon>
        <taxon>Ophiobolus</taxon>
    </lineage>
</organism>
<proteinExistence type="predicted"/>
<dbReference type="EMBL" id="MU006252">
    <property type="protein sequence ID" value="KAF2818409.1"/>
    <property type="molecule type" value="Genomic_DNA"/>
</dbReference>
<keyword evidence="2" id="KW-0812">Transmembrane</keyword>
<sequence>MPAISHLVARQFSSGSSGGISTTAIGLIVGIGIIPVFILIWVVSWLFWCYPYNRTCCCTRRKKKQPDPEMTEQNDGTITSDETLHEKRMDIPQRPVTTYRTETGSSYGVNGGVRLTKTDPRLSMQTVDSSYTGRTTQEPKPFV</sequence>
<evidence type="ECO:0000256" key="2">
    <source>
        <dbReference type="SAM" id="Phobius"/>
    </source>
</evidence>
<keyword evidence="4" id="KW-1185">Reference proteome</keyword>
<evidence type="ECO:0000313" key="4">
    <source>
        <dbReference type="Proteomes" id="UP000799424"/>
    </source>
</evidence>
<evidence type="ECO:0000313" key="3">
    <source>
        <dbReference type="EMBL" id="KAF2818409.1"/>
    </source>
</evidence>
<reference evidence="3" key="1">
    <citation type="journal article" date="2020" name="Stud. Mycol.">
        <title>101 Dothideomycetes genomes: a test case for predicting lifestyles and emergence of pathogens.</title>
        <authorList>
            <person name="Haridas S."/>
            <person name="Albert R."/>
            <person name="Binder M."/>
            <person name="Bloem J."/>
            <person name="Labutti K."/>
            <person name="Salamov A."/>
            <person name="Andreopoulos B."/>
            <person name="Baker S."/>
            <person name="Barry K."/>
            <person name="Bills G."/>
            <person name="Bluhm B."/>
            <person name="Cannon C."/>
            <person name="Castanera R."/>
            <person name="Culley D."/>
            <person name="Daum C."/>
            <person name="Ezra D."/>
            <person name="Gonzalez J."/>
            <person name="Henrissat B."/>
            <person name="Kuo A."/>
            <person name="Liang C."/>
            <person name="Lipzen A."/>
            <person name="Lutzoni F."/>
            <person name="Magnuson J."/>
            <person name="Mondo S."/>
            <person name="Nolan M."/>
            <person name="Ohm R."/>
            <person name="Pangilinan J."/>
            <person name="Park H.-J."/>
            <person name="Ramirez L."/>
            <person name="Alfaro M."/>
            <person name="Sun H."/>
            <person name="Tritt A."/>
            <person name="Yoshinaga Y."/>
            <person name="Zwiers L.-H."/>
            <person name="Turgeon B."/>
            <person name="Goodwin S."/>
            <person name="Spatafora J."/>
            <person name="Crous P."/>
            <person name="Grigoriev I."/>
        </authorList>
    </citation>
    <scope>NUCLEOTIDE SEQUENCE</scope>
    <source>
        <strain evidence="3">CBS 113818</strain>
    </source>
</reference>
<keyword evidence="2" id="KW-0472">Membrane</keyword>
<dbReference type="AlphaFoldDB" id="A0A6A6ZCH6"/>
<feature type="region of interest" description="Disordered" evidence="1">
    <location>
        <begin position="61"/>
        <end position="143"/>
    </location>
</feature>
<feature type="compositionally biased region" description="Basic and acidic residues" evidence="1">
    <location>
        <begin position="82"/>
        <end position="91"/>
    </location>
</feature>
<keyword evidence="2" id="KW-1133">Transmembrane helix</keyword>
<feature type="transmembrane region" description="Helical" evidence="2">
    <location>
        <begin position="20"/>
        <end position="48"/>
    </location>
</feature>